<dbReference type="EMBL" id="UZAD01013357">
    <property type="protein sequence ID" value="VDN94329.1"/>
    <property type="molecule type" value="Genomic_DNA"/>
</dbReference>
<evidence type="ECO:0000313" key="3">
    <source>
        <dbReference type="WBParaSite" id="BPAG_0001321601-mRNA-1"/>
    </source>
</evidence>
<name>A0A0N4TWB1_BRUPA</name>
<proteinExistence type="predicted"/>
<dbReference type="Proteomes" id="UP000278627">
    <property type="component" value="Unassembled WGS sequence"/>
</dbReference>
<sequence>MCPITIVSLQPLSKGIMGSVTLQCSSAVETIDAYSIPLSMNNIDHTIRTNFISYLISKKKKERSHQTFLEIGLIWIILKAILKCGWTTKAKSTRKLAKALEHSRDFSDLRIRGVVRKRSP</sequence>
<dbReference type="AlphaFoldDB" id="A0A0N4TWB1"/>
<keyword evidence="2" id="KW-1185">Reference proteome</keyword>
<dbReference type="WBParaSite" id="BPAG_0001321601-mRNA-1">
    <property type="protein sequence ID" value="BPAG_0001321601-mRNA-1"/>
    <property type="gene ID" value="BPAG_0001321601"/>
</dbReference>
<evidence type="ECO:0000313" key="2">
    <source>
        <dbReference type="Proteomes" id="UP000278627"/>
    </source>
</evidence>
<gene>
    <name evidence="1" type="ORF">BPAG_LOCUS13144</name>
</gene>
<protein>
    <submittedName>
        <fullName evidence="3">Ovule protein</fullName>
    </submittedName>
</protein>
<evidence type="ECO:0000313" key="1">
    <source>
        <dbReference type="EMBL" id="VDN94329.1"/>
    </source>
</evidence>
<accession>A0A0N4TWB1</accession>
<reference evidence="1 2" key="2">
    <citation type="submission" date="2018-11" db="EMBL/GenBank/DDBJ databases">
        <authorList>
            <consortium name="Pathogen Informatics"/>
        </authorList>
    </citation>
    <scope>NUCLEOTIDE SEQUENCE [LARGE SCALE GENOMIC DNA]</scope>
</reference>
<organism evidence="3">
    <name type="scientific">Brugia pahangi</name>
    <name type="common">Filarial nematode worm</name>
    <dbReference type="NCBI Taxonomy" id="6280"/>
    <lineage>
        <taxon>Eukaryota</taxon>
        <taxon>Metazoa</taxon>
        <taxon>Ecdysozoa</taxon>
        <taxon>Nematoda</taxon>
        <taxon>Chromadorea</taxon>
        <taxon>Rhabditida</taxon>
        <taxon>Spirurina</taxon>
        <taxon>Spiruromorpha</taxon>
        <taxon>Filarioidea</taxon>
        <taxon>Onchocercidae</taxon>
        <taxon>Brugia</taxon>
    </lineage>
</organism>
<reference evidence="3" key="1">
    <citation type="submission" date="2017-02" db="UniProtKB">
        <authorList>
            <consortium name="WormBaseParasite"/>
        </authorList>
    </citation>
    <scope>IDENTIFICATION</scope>
</reference>